<feature type="transmembrane region" description="Helical" evidence="1">
    <location>
        <begin position="6"/>
        <end position="22"/>
    </location>
</feature>
<evidence type="ECO:0000256" key="1">
    <source>
        <dbReference type="SAM" id="Phobius"/>
    </source>
</evidence>
<reference evidence="2 3" key="1">
    <citation type="submission" date="2020-04" db="EMBL/GenBank/DDBJ databases">
        <title>Draft genome of Pyxidicoccus fallax type strain.</title>
        <authorList>
            <person name="Whitworth D.E."/>
        </authorList>
    </citation>
    <scope>NUCLEOTIDE SEQUENCE [LARGE SCALE GENOMIC DNA]</scope>
    <source>
        <strain evidence="2 3">DSM 14698</strain>
    </source>
</reference>
<organism evidence="2 3">
    <name type="scientific">Pyxidicoccus fallax</name>
    <dbReference type="NCBI Taxonomy" id="394095"/>
    <lineage>
        <taxon>Bacteria</taxon>
        <taxon>Pseudomonadati</taxon>
        <taxon>Myxococcota</taxon>
        <taxon>Myxococcia</taxon>
        <taxon>Myxococcales</taxon>
        <taxon>Cystobacterineae</taxon>
        <taxon>Myxococcaceae</taxon>
        <taxon>Pyxidicoccus</taxon>
    </lineage>
</organism>
<evidence type="ECO:0000313" key="2">
    <source>
        <dbReference type="EMBL" id="NMO23430.1"/>
    </source>
</evidence>
<accession>A0A848M0S4</accession>
<dbReference type="Proteomes" id="UP000518300">
    <property type="component" value="Unassembled WGS sequence"/>
</dbReference>
<proteinExistence type="predicted"/>
<gene>
    <name evidence="2" type="ORF">HG543_52530</name>
</gene>
<sequence>VHGGVVGQALVGGIVFTVLVLARERLPGTLSLMGELKDILGFIRARRAARSAPAGPAT</sequence>
<dbReference type="EMBL" id="JABBJJ010000612">
    <property type="protein sequence ID" value="NMO23430.1"/>
    <property type="molecule type" value="Genomic_DNA"/>
</dbReference>
<keyword evidence="3" id="KW-1185">Reference proteome</keyword>
<name>A0A848M0S4_9BACT</name>
<protein>
    <submittedName>
        <fullName evidence="2">Polysaccharide biosynthesis protein</fullName>
    </submittedName>
</protein>
<keyword evidence="1" id="KW-0472">Membrane</keyword>
<keyword evidence="1" id="KW-1133">Transmembrane helix</keyword>
<comment type="caution">
    <text evidence="2">The sequence shown here is derived from an EMBL/GenBank/DDBJ whole genome shotgun (WGS) entry which is preliminary data.</text>
</comment>
<feature type="non-terminal residue" evidence="2">
    <location>
        <position position="1"/>
    </location>
</feature>
<dbReference type="AlphaFoldDB" id="A0A848M0S4"/>
<keyword evidence="1" id="KW-0812">Transmembrane</keyword>
<evidence type="ECO:0000313" key="3">
    <source>
        <dbReference type="Proteomes" id="UP000518300"/>
    </source>
</evidence>